<dbReference type="InterPro" id="IPR007047">
    <property type="entry name" value="Flp_Fap"/>
</dbReference>
<accession>A0A109J945</accession>
<proteinExistence type="predicted"/>
<comment type="caution">
    <text evidence="1">The sequence shown here is derived from an EMBL/GenBank/DDBJ whole genome shotgun (WGS) entry which is preliminary data.</text>
</comment>
<dbReference type="Pfam" id="PF04964">
    <property type="entry name" value="Flp_Fap"/>
    <property type="match status" value="1"/>
</dbReference>
<dbReference type="RefSeq" id="WP_025661651.1">
    <property type="nucleotide sequence ID" value="NZ_JBBNAS010000414.1"/>
</dbReference>
<evidence type="ECO:0000313" key="2">
    <source>
        <dbReference type="Proteomes" id="UP000068164"/>
    </source>
</evidence>
<dbReference type="Proteomes" id="UP000068164">
    <property type="component" value="Unassembled WGS sequence"/>
</dbReference>
<dbReference type="EMBL" id="LNCD01000121">
    <property type="protein sequence ID" value="KWV44621.1"/>
    <property type="molecule type" value="Genomic_DNA"/>
</dbReference>
<gene>
    <name evidence="1" type="ORF">AS026_16175</name>
</gene>
<name>A0A109J945_9HYPH</name>
<reference evidence="1 2" key="1">
    <citation type="submission" date="2015-11" db="EMBL/GenBank/DDBJ databases">
        <title>Draft Genome Sequence of the Strain BR 10423 (Rhizobium sp.) isolated from nodules of Mimosa pudica.</title>
        <authorList>
            <person name="Barauna A.C."/>
            <person name="Zilli J.E."/>
            <person name="Simoes-Araujo J.L."/>
            <person name="Reis V.M."/>
            <person name="James E.K."/>
            <person name="Reis F.B.Jr."/>
            <person name="Rouws L.F."/>
            <person name="Passos S.R."/>
            <person name="Gois S.R."/>
        </authorList>
    </citation>
    <scope>NUCLEOTIDE SEQUENCE [LARGE SCALE GENOMIC DNA]</scope>
    <source>
        <strain evidence="1 2">BR10423</strain>
    </source>
</reference>
<evidence type="ECO:0000313" key="1">
    <source>
        <dbReference type="EMBL" id="KWV44621.1"/>
    </source>
</evidence>
<organism evidence="1 2">
    <name type="scientific">Rhizobium altiplani</name>
    <dbReference type="NCBI Taxonomy" id="1864509"/>
    <lineage>
        <taxon>Bacteria</taxon>
        <taxon>Pseudomonadati</taxon>
        <taxon>Pseudomonadota</taxon>
        <taxon>Alphaproteobacteria</taxon>
        <taxon>Hyphomicrobiales</taxon>
        <taxon>Rhizobiaceae</taxon>
        <taxon>Rhizobium/Agrobacterium group</taxon>
        <taxon>Rhizobium</taxon>
    </lineage>
</organism>
<keyword evidence="2" id="KW-1185">Reference proteome</keyword>
<protein>
    <submittedName>
        <fullName evidence="1">Pilus assembly protein</fullName>
    </submittedName>
</protein>
<dbReference type="OrthoDB" id="5325135at2"/>
<sequence length="54" mass="5523">MRLIRAFLADVRGAAAIEYGLIAALISVALIGGARALGGDINGLLSNIANQFPN</sequence>
<dbReference type="AlphaFoldDB" id="A0A109J945"/>